<proteinExistence type="predicted"/>
<evidence type="ECO:0000313" key="3">
    <source>
        <dbReference type="Proteomes" id="UP000183750"/>
    </source>
</evidence>
<keyword evidence="1" id="KW-1133">Transmembrane helix</keyword>
<protein>
    <submittedName>
        <fullName evidence="2">Uncharacterized protein</fullName>
    </submittedName>
</protein>
<evidence type="ECO:0000256" key="1">
    <source>
        <dbReference type="SAM" id="Phobius"/>
    </source>
</evidence>
<name>A0A1H4N626_9MICO</name>
<sequence length="190" mass="19361">MTTRQLRLLRAASASSVATLLAGVSHTVAGGAAPHPLLLLAIAVLLLPIAALLIGVRASRVRVAATVVVSQCAFHVVFQLLGAPTGTTVLSGHQHHLDLSVLGPVSSAAAPDAAMLLAHLAAAALTTAVLWHGEATVRAVAGWVQGRLRRAVPVLQARYERPALPVAPLPLLVSAALSSSVSRRGPPSLA</sequence>
<reference evidence="3" key="1">
    <citation type="submission" date="2016-10" db="EMBL/GenBank/DDBJ databases">
        <authorList>
            <person name="Varghese N."/>
            <person name="Submissions S."/>
        </authorList>
    </citation>
    <scope>NUCLEOTIDE SEQUENCE [LARGE SCALE GENOMIC DNA]</scope>
    <source>
        <strain evidence="3">DSM 16089</strain>
    </source>
</reference>
<dbReference type="AlphaFoldDB" id="A0A1H4N626"/>
<feature type="transmembrane region" description="Helical" evidence="1">
    <location>
        <begin position="37"/>
        <end position="56"/>
    </location>
</feature>
<dbReference type="Proteomes" id="UP000183750">
    <property type="component" value="Unassembled WGS sequence"/>
</dbReference>
<gene>
    <name evidence="2" type="ORF">SAMN04489807_2368</name>
</gene>
<feature type="transmembrane region" description="Helical" evidence="1">
    <location>
        <begin position="113"/>
        <end position="131"/>
    </location>
</feature>
<dbReference type="RefSeq" id="WP_060928056.1">
    <property type="nucleotide sequence ID" value="NZ_FNSQ01000005.1"/>
</dbReference>
<feature type="transmembrane region" description="Helical" evidence="1">
    <location>
        <begin position="63"/>
        <end position="81"/>
    </location>
</feature>
<organism evidence="2 3">
    <name type="scientific">Microbacterium hydrocarbonoxydans</name>
    <dbReference type="NCBI Taxonomy" id="273678"/>
    <lineage>
        <taxon>Bacteria</taxon>
        <taxon>Bacillati</taxon>
        <taxon>Actinomycetota</taxon>
        <taxon>Actinomycetes</taxon>
        <taxon>Micrococcales</taxon>
        <taxon>Microbacteriaceae</taxon>
        <taxon>Microbacterium</taxon>
    </lineage>
</organism>
<accession>A0A1H4N626</accession>
<dbReference type="OrthoDB" id="5125396at2"/>
<dbReference type="EMBL" id="FNSQ01000005">
    <property type="protein sequence ID" value="SEB90577.1"/>
    <property type="molecule type" value="Genomic_DNA"/>
</dbReference>
<keyword evidence="1" id="KW-0472">Membrane</keyword>
<evidence type="ECO:0000313" key="2">
    <source>
        <dbReference type="EMBL" id="SEB90577.1"/>
    </source>
</evidence>
<keyword evidence="3" id="KW-1185">Reference proteome</keyword>
<keyword evidence="1" id="KW-0812">Transmembrane</keyword>